<dbReference type="EMBL" id="JAHQIW010000087">
    <property type="protein sequence ID" value="KAJ1345935.1"/>
    <property type="molecule type" value="Genomic_DNA"/>
</dbReference>
<proteinExistence type="predicted"/>
<sequence>MNNVFSFFLDAQEQADCFEFVHRHAKKGCFIIHNPDIETATAHLKLSFTVSEWVEKIPTEDDCEMFANGNVDVLSDCKMLGFYRVL</sequence>
<name>A0AAD5LUZ1_PARTN</name>
<accession>A0AAD5LUZ1</accession>
<dbReference type="Proteomes" id="UP001196413">
    <property type="component" value="Unassembled WGS sequence"/>
</dbReference>
<evidence type="ECO:0000313" key="1">
    <source>
        <dbReference type="EMBL" id="KAJ1345935.1"/>
    </source>
</evidence>
<evidence type="ECO:0000313" key="2">
    <source>
        <dbReference type="Proteomes" id="UP001196413"/>
    </source>
</evidence>
<gene>
    <name evidence="1" type="ORF">KIN20_000577</name>
</gene>
<organism evidence="1 2">
    <name type="scientific">Parelaphostrongylus tenuis</name>
    <name type="common">Meningeal worm</name>
    <dbReference type="NCBI Taxonomy" id="148309"/>
    <lineage>
        <taxon>Eukaryota</taxon>
        <taxon>Metazoa</taxon>
        <taxon>Ecdysozoa</taxon>
        <taxon>Nematoda</taxon>
        <taxon>Chromadorea</taxon>
        <taxon>Rhabditida</taxon>
        <taxon>Rhabditina</taxon>
        <taxon>Rhabditomorpha</taxon>
        <taxon>Strongyloidea</taxon>
        <taxon>Metastrongylidae</taxon>
        <taxon>Parelaphostrongylus</taxon>
    </lineage>
</organism>
<comment type="caution">
    <text evidence="1">The sequence shown here is derived from an EMBL/GenBank/DDBJ whole genome shotgun (WGS) entry which is preliminary data.</text>
</comment>
<protein>
    <submittedName>
        <fullName evidence="1">Uncharacterized protein</fullName>
    </submittedName>
</protein>
<dbReference type="AlphaFoldDB" id="A0AAD5LUZ1"/>
<keyword evidence="2" id="KW-1185">Reference proteome</keyword>
<reference evidence="1" key="1">
    <citation type="submission" date="2021-06" db="EMBL/GenBank/DDBJ databases">
        <title>Parelaphostrongylus tenuis whole genome reference sequence.</title>
        <authorList>
            <person name="Garwood T.J."/>
            <person name="Larsen P.A."/>
            <person name="Fountain-Jones N.M."/>
            <person name="Garbe J.R."/>
            <person name="Macchietto M.G."/>
            <person name="Kania S.A."/>
            <person name="Gerhold R.W."/>
            <person name="Richards J.E."/>
            <person name="Wolf T.M."/>
        </authorList>
    </citation>
    <scope>NUCLEOTIDE SEQUENCE</scope>
    <source>
        <strain evidence="1">MNPRO001-30</strain>
        <tissue evidence="1">Meninges</tissue>
    </source>
</reference>